<dbReference type="EMBL" id="BAABKE010000003">
    <property type="protein sequence ID" value="GAA5098124.1"/>
    <property type="molecule type" value="Genomic_DNA"/>
</dbReference>
<keyword evidence="1" id="KW-1133">Transmembrane helix</keyword>
<feature type="transmembrane region" description="Helical" evidence="1">
    <location>
        <begin position="63"/>
        <end position="81"/>
    </location>
</feature>
<reference evidence="3" key="1">
    <citation type="journal article" date="2019" name="Int. J. Syst. Evol. Microbiol.">
        <title>The Global Catalogue of Microorganisms (GCM) 10K type strain sequencing project: providing services to taxonomists for standard genome sequencing and annotation.</title>
        <authorList>
            <consortium name="The Broad Institute Genomics Platform"/>
            <consortium name="The Broad Institute Genome Sequencing Center for Infectious Disease"/>
            <person name="Wu L."/>
            <person name="Ma J."/>
        </authorList>
    </citation>
    <scope>NUCLEOTIDE SEQUENCE [LARGE SCALE GENOMIC DNA]</scope>
    <source>
        <strain evidence="3">JCM 18424</strain>
    </source>
</reference>
<organism evidence="2 3">
    <name type="scientific">Wohlfahrtiimonas larvae</name>
    <dbReference type="NCBI Taxonomy" id="1157986"/>
    <lineage>
        <taxon>Bacteria</taxon>
        <taxon>Pseudomonadati</taxon>
        <taxon>Pseudomonadota</taxon>
        <taxon>Gammaproteobacteria</taxon>
        <taxon>Cardiobacteriales</taxon>
        <taxon>Ignatzschineriaceae</taxon>
        <taxon>Wohlfahrtiimonas</taxon>
    </lineage>
</organism>
<keyword evidence="1" id="KW-0812">Transmembrane</keyword>
<protein>
    <submittedName>
        <fullName evidence="2">YggT family protein</fullName>
    </submittedName>
</protein>
<sequence>MIAGILGFIIKLVFNCVSLLVLLRFLLQCVKVNFFHPIVQILVRVTNPIILPVRRITPVFSSWDWSCIIVVIIAGLIKYLLLMALDRIAMAPLIVLGMILIEILQDILTIYFYALVFVAICSWFRESPNARIVLDILGKLTNPIMKLLKFNLRYRNIDFKPMIMLLIIMLIQSGLYIIKSFLMSLNLGS</sequence>
<feature type="transmembrane region" description="Helical" evidence="1">
    <location>
        <begin position="93"/>
        <end position="120"/>
    </location>
</feature>
<evidence type="ECO:0000313" key="3">
    <source>
        <dbReference type="Proteomes" id="UP001500631"/>
    </source>
</evidence>
<dbReference type="RefSeq" id="WP_245831139.1">
    <property type="nucleotide sequence ID" value="NZ_BAABKE010000003.1"/>
</dbReference>
<keyword evidence="3" id="KW-1185">Reference proteome</keyword>
<evidence type="ECO:0000256" key="1">
    <source>
        <dbReference type="SAM" id="Phobius"/>
    </source>
</evidence>
<name>A0ABP9MNR9_9GAMM</name>
<feature type="transmembrane region" description="Helical" evidence="1">
    <location>
        <begin position="6"/>
        <end position="27"/>
    </location>
</feature>
<accession>A0ABP9MNR9</accession>
<keyword evidence="1" id="KW-0472">Membrane</keyword>
<dbReference type="Pfam" id="PF02325">
    <property type="entry name" value="CCB3_YggT"/>
    <property type="match status" value="2"/>
</dbReference>
<comment type="caution">
    <text evidence="2">The sequence shown here is derived from an EMBL/GenBank/DDBJ whole genome shotgun (WGS) entry which is preliminary data.</text>
</comment>
<gene>
    <name evidence="2" type="ORF">GCM10023338_10240</name>
</gene>
<feature type="transmembrane region" description="Helical" evidence="1">
    <location>
        <begin position="162"/>
        <end position="182"/>
    </location>
</feature>
<proteinExistence type="predicted"/>
<dbReference type="Proteomes" id="UP001500631">
    <property type="component" value="Unassembled WGS sequence"/>
</dbReference>
<dbReference type="InterPro" id="IPR003425">
    <property type="entry name" value="CCB3/YggT"/>
</dbReference>
<evidence type="ECO:0000313" key="2">
    <source>
        <dbReference type="EMBL" id="GAA5098124.1"/>
    </source>
</evidence>